<protein>
    <submittedName>
        <fullName evidence="2">ABC transporter ATP-binding protein</fullName>
    </submittedName>
</protein>
<keyword evidence="2" id="KW-0067">ATP-binding</keyword>
<reference evidence="2" key="1">
    <citation type="journal article" date="2021" name="Proc. Natl. Acad. Sci. U.S.A.">
        <title>A Catalog of Tens of Thousands of Viruses from Human Metagenomes Reveals Hidden Associations with Chronic Diseases.</title>
        <authorList>
            <person name="Tisza M.J."/>
            <person name="Buck C.B."/>
        </authorList>
    </citation>
    <scope>NUCLEOTIDE SEQUENCE</scope>
    <source>
        <strain evidence="2">Ctv1i11</strain>
    </source>
</reference>
<accession>A0A8S5MV81</accession>
<keyword evidence="1" id="KW-0472">Membrane</keyword>
<proteinExistence type="predicted"/>
<organism evidence="2">
    <name type="scientific">Myoviridae sp. ctv1i11</name>
    <dbReference type="NCBI Taxonomy" id="2826709"/>
    <lineage>
        <taxon>Viruses</taxon>
        <taxon>Duplodnaviria</taxon>
        <taxon>Heunggongvirae</taxon>
        <taxon>Uroviricota</taxon>
        <taxon>Caudoviricetes</taxon>
    </lineage>
</organism>
<evidence type="ECO:0000256" key="1">
    <source>
        <dbReference type="SAM" id="Phobius"/>
    </source>
</evidence>
<keyword evidence="1" id="KW-1133">Transmembrane helix</keyword>
<sequence length="133" mass="15011">MTIKRILIVLISAIVICGVALFTLWPKPSIEFRNESVLGHTVTSVVLEDWTLTSAQGGENSTLTFPNGKSVQAHWQLVQTVPPAHRFDMFPESFFYHTIYVAPVQPELVDYINANKPTVTYYLNGEAKQIQFK</sequence>
<feature type="transmembrane region" description="Helical" evidence="1">
    <location>
        <begin position="6"/>
        <end position="25"/>
    </location>
</feature>
<name>A0A8S5MV81_9CAUD</name>
<dbReference type="GO" id="GO:0005524">
    <property type="term" value="F:ATP binding"/>
    <property type="evidence" value="ECO:0007669"/>
    <property type="project" value="UniProtKB-KW"/>
</dbReference>
<dbReference type="EMBL" id="BK014992">
    <property type="protein sequence ID" value="DAD86002.1"/>
    <property type="molecule type" value="Genomic_DNA"/>
</dbReference>
<evidence type="ECO:0000313" key="2">
    <source>
        <dbReference type="EMBL" id="DAD86002.1"/>
    </source>
</evidence>
<keyword evidence="2" id="KW-0547">Nucleotide-binding</keyword>
<keyword evidence="1" id="KW-0812">Transmembrane</keyword>